<evidence type="ECO:0000256" key="3">
    <source>
        <dbReference type="ARBA" id="ARBA00022670"/>
    </source>
</evidence>
<dbReference type="PANTHER" id="PTHR45726">
    <property type="entry name" value="LEUKOTRIENE A-4 HYDROLASE"/>
    <property type="match status" value="1"/>
</dbReference>
<feature type="non-terminal residue" evidence="9">
    <location>
        <position position="1"/>
    </location>
</feature>
<comment type="cofactor">
    <cofactor evidence="1">
        <name>Zn(2+)</name>
        <dbReference type="ChEBI" id="CHEBI:29105"/>
    </cofactor>
</comment>
<protein>
    <submittedName>
        <fullName evidence="9">Leukotriene A-4 hydrolase (LTA-4 hydrolase) (Leukotriene A(4) hydrolase)</fullName>
    </submittedName>
</protein>
<dbReference type="GO" id="GO:0008237">
    <property type="term" value="F:metallopeptidase activity"/>
    <property type="evidence" value="ECO:0007669"/>
    <property type="project" value="UniProtKB-KW"/>
</dbReference>
<keyword evidence="3" id="KW-0645">Protease</keyword>
<keyword evidence="7" id="KW-0482">Metalloprotease</keyword>
<dbReference type="SMART" id="SM01263">
    <property type="entry name" value="Leuk-A4-hydro_C"/>
    <property type="match status" value="1"/>
</dbReference>
<dbReference type="GO" id="GO:0004177">
    <property type="term" value="F:aminopeptidase activity"/>
    <property type="evidence" value="ECO:0007669"/>
    <property type="project" value="TreeGrafter"/>
</dbReference>
<comment type="caution">
    <text evidence="9">The sequence shown here is derived from an EMBL/GenBank/DDBJ whole genome shotgun (WGS) entry which is preliminary data.</text>
</comment>
<keyword evidence="5 9" id="KW-0378">Hydrolase</keyword>
<dbReference type="PANTHER" id="PTHR45726:SF3">
    <property type="entry name" value="LEUKOTRIENE A-4 HYDROLASE"/>
    <property type="match status" value="1"/>
</dbReference>
<evidence type="ECO:0000313" key="10">
    <source>
        <dbReference type="Proteomes" id="UP001211907"/>
    </source>
</evidence>
<evidence type="ECO:0000256" key="2">
    <source>
        <dbReference type="ARBA" id="ARBA00010136"/>
    </source>
</evidence>
<dbReference type="EMBL" id="JADGJH010002488">
    <property type="protein sequence ID" value="KAJ3097652.1"/>
    <property type="molecule type" value="Genomic_DNA"/>
</dbReference>
<evidence type="ECO:0000256" key="6">
    <source>
        <dbReference type="ARBA" id="ARBA00022833"/>
    </source>
</evidence>
<dbReference type="InterPro" id="IPR038502">
    <property type="entry name" value="M1_LTA-4_hydro/amino_C_sf"/>
</dbReference>
<keyword evidence="10" id="KW-1185">Reference proteome</keyword>
<accession>A0AAD5SRT5</accession>
<feature type="domain" description="Peptidase M1 leukotriene A4 hydrolase/aminopeptidase C-terminal" evidence="8">
    <location>
        <begin position="1"/>
        <end position="115"/>
    </location>
</feature>
<evidence type="ECO:0000256" key="5">
    <source>
        <dbReference type="ARBA" id="ARBA00022801"/>
    </source>
</evidence>
<dbReference type="GO" id="GO:0006508">
    <property type="term" value="P:proteolysis"/>
    <property type="evidence" value="ECO:0007669"/>
    <property type="project" value="UniProtKB-KW"/>
</dbReference>
<comment type="similarity">
    <text evidence="2">Belongs to the peptidase M1 family.</text>
</comment>
<dbReference type="SUPFAM" id="SSF48371">
    <property type="entry name" value="ARM repeat"/>
    <property type="match status" value="1"/>
</dbReference>
<gene>
    <name evidence="9" type="primary">LTA4_1</name>
    <name evidence="9" type="ORF">HK100_005294</name>
</gene>
<dbReference type="InterPro" id="IPR034015">
    <property type="entry name" value="M1_LTA4H"/>
</dbReference>
<dbReference type="Gene3D" id="1.25.40.320">
    <property type="entry name" value="Peptidase M1, leukotriene A4 hydrolase/aminopeptidase C-terminal domain"/>
    <property type="match status" value="1"/>
</dbReference>
<evidence type="ECO:0000256" key="4">
    <source>
        <dbReference type="ARBA" id="ARBA00022723"/>
    </source>
</evidence>
<keyword evidence="6" id="KW-0862">Zinc</keyword>
<dbReference type="GO" id="GO:0008270">
    <property type="term" value="F:zinc ion binding"/>
    <property type="evidence" value="ECO:0007669"/>
    <property type="project" value="InterPro"/>
</dbReference>
<dbReference type="Proteomes" id="UP001211907">
    <property type="component" value="Unassembled WGS sequence"/>
</dbReference>
<dbReference type="AlphaFoldDB" id="A0AAD5SRT5"/>
<dbReference type="InterPro" id="IPR015211">
    <property type="entry name" value="Peptidase_M1_C"/>
</dbReference>
<evidence type="ECO:0000256" key="7">
    <source>
        <dbReference type="ARBA" id="ARBA00023049"/>
    </source>
</evidence>
<dbReference type="Pfam" id="PF09127">
    <property type="entry name" value="Leuk-A4-hydro_C"/>
    <property type="match status" value="1"/>
</dbReference>
<proteinExistence type="inferred from homology"/>
<evidence type="ECO:0000259" key="8">
    <source>
        <dbReference type="SMART" id="SM01263"/>
    </source>
</evidence>
<keyword evidence="4" id="KW-0479">Metal-binding</keyword>
<dbReference type="GO" id="GO:0005829">
    <property type="term" value="C:cytosol"/>
    <property type="evidence" value="ECO:0007669"/>
    <property type="project" value="TreeGrafter"/>
</dbReference>
<name>A0AAD5SRT5_9FUNG</name>
<dbReference type="InterPro" id="IPR016024">
    <property type="entry name" value="ARM-type_fold"/>
</dbReference>
<evidence type="ECO:0000313" key="9">
    <source>
        <dbReference type="EMBL" id="KAJ3097652.1"/>
    </source>
</evidence>
<reference evidence="9" key="1">
    <citation type="submission" date="2020-05" db="EMBL/GenBank/DDBJ databases">
        <title>Phylogenomic resolution of chytrid fungi.</title>
        <authorList>
            <person name="Stajich J.E."/>
            <person name="Amses K."/>
            <person name="Simmons R."/>
            <person name="Seto K."/>
            <person name="Myers J."/>
            <person name="Bonds A."/>
            <person name="Quandt C.A."/>
            <person name="Barry K."/>
            <person name="Liu P."/>
            <person name="Grigoriev I."/>
            <person name="Longcore J.E."/>
            <person name="James T.Y."/>
        </authorList>
    </citation>
    <scope>NUCLEOTIDE SEQUENCE</scope>
    <source>
        <strain evidence="9">JEL0513</strain>
    </source>
</reference>
<sequence>TVVFLESLTTAISTGTAKFSVAVLDTMDAVYGLTQIGNCEIKCRWHELCLLSGREAIFDAVAVFVTTMGRMKYVRPLYRAWRKCSKEGERRARETFEGARGFYHPICVAMVEKDFA</sequence>
<dbReference type="GO" id="GO:0004301">
    <property type="term" value="F:epoxide hydrolase activity"/>
    <property type="evidence" value="ECO:0007669"/>
    <property type="project" value="TreeGrafter"/>
</dbReference>
<organism evidence="9 10">
    <name type="scientific">Physocladia obscura</name>
    <dbReference type="NCBI Taxonomy" id="109957"/>
    <lineage>
        <taxon>Eukaryota</taxon>
        <taxon>Fungi</taxon>
        <taxon>Fungi incertae sedis</taxon>
        <taxon>Chytridiomycota</taxon>
        <taxon>Chytridiomycota incertae sedis</taxon>
        <taxon>Chytridiomycetes</taxon>
        <taxon>Chytridiales</taxon>
        <taxon>Chytriomycetaceae</taxon>
        <taxon>Physocladia</taxon>
    </lineage>
</organism>
<evidence type="ECO:0000256" key="1">
    <source>
        <dbReference type="ARBA" id="ARBA00001947"/>
    </source>
</evidence>